<gene>
    <name evidence="2" type="ORF">SPBR_00374</name>
</gene>
<dbReference type="OrthoDB" id="5421971at2759"/>
<feature type="region of interest" description="Disordered" evidence="1">
    <location>
        <begin position="332"/>
        <end position="553"/>
    </location>
</feature>
<dbReference type="VEuPathDB" id="FungiDB:SPBR_00374"/>
<feature type="region of interest" description="Disordered" evidence="1">
    <location>
        <begin position="104"/>
        <end position="126"/>
    </location>
</feature>
<evidence type="ECO:0000313" key="2">
    <source>
        <dbReference type="EMBL" id="KIH90866.1"/>
    </source>
</evidence>
<keyword evidence="3" id="KW-1185">Reference proteome</keyword>
<dbReference type="AlphaFoldDB" id="A0A0C2IPA6"/>
<feature type="compositionally biased region" description="Gly residues" evidence="1">
    <location>
        <begin position="116"/>
        <end position="126"/>
    </location>
</feature>
<feature type="compositionally biased region" description="Polar residues" evidence="1">
    <location>
        <begin position="501"/>
        <end position="510"/>
    </location>
</feature>
<accession>A0A0C2IPA6</accession>
<feature type="compositionally biased region" description="Low complexity" evidence="1">
    <location>
        <begin position="599"/>
        <end position="609"/>
    </location>
</feature>
<feature type="compositionally biased region" description="Low complexity" evidence="1">
    <location>
        <begin position="570"/>
        <end position="581"/>
    </location>
</feature>
<dbReference type="GeneID" id="63673614"/>
<organism evidence="2 3">
    <name type="scientific">Sporothrix brasiliensis 5110</name>
    <dbReference type="NCBI Taxonomy" id="1398154"/>
    <lineage>
        <taxon>Eukaryota</taxon>
        <taxon>Fungi</taxon>
        <taxon>Dikarya</taxon>
        <taxon>Ascomycota</taxon>
        <taxon>Pezizomycotina</taxon>
        <taxon>Sordariomycetes</taxon>
        <taxon>Sordariomycetidae</taxon>
        <taxon>Ophiostomatales</taxon>
        <taxon>Ophiostomataceae</taxon>
        <taxon>Sporothrix</taxon>
    </lineage>
</organism>
<protein>
    <submittedName>
        <fullName evidence="2">Uncharacterized protein</fullName>
    </submittedName>
</protein>
<feature type="compositionally biased region" description="Low complexity" evidence="1">
    <location>
        <begin position="180"/>
        <end position="189"/>
    </location>
</feature>
<dbReference type="Proteomes" id="UP000031575">
    <property type="component" value="Unassembled WGS sequence"/>
</dbReference>
<evidence type="ECO:0000256" key="1">
    <source>
        <dbReference type="SAM" id="MobiDB-lite"/>
    </source>
</evidence>
<proteinExistence type="predicted"/>
<feature type="compositionally biased region" description="Gly residues" evidence="1">
    <location>
        <begin position="351"/>
        <end position="361"/>
    </location>
</feature>
<feature type="compositionally biased region" description="Low complexity" evidence="1">
    <location>
        <begin position="454"/>
        <end position="475"/>
    </location>
</feature>
<feature type="compositionally biased region" description="Polar residues" evidence="1">
    <location>
        <begin position="582"/>
        <end position="591"/>
    </location>
</feature>
<feature type="region of interest" description="Disordered" evidence="1">
    <location>
        <begin position="568"/>
        <end position="640"/>
    </location>
</feature>
<evidence type="ECO:0000313" key="3">
    <source>
        <dbReference type="Proteomes" id="UP000031575"/>
    </source>
</evidence>
<dbReference type="HOGENOM" id="CLU_028829_0_0_1"/>
<reference evidence="2 3" key="1">
    <citation type="journal article" date="2014" name="BMC Genomics">
        <title>Comparative genomics of the major fungal agents of human and animal Sporotrichosis: Sporothrix schenckii and Sporothrix brasiliensis.</title>
        <authorList>
            <person name="Teixeira M.M."/>
            <person name="de Almeida L.G."/>
            <person name="Kubitschek-Barreira P."/>
            <person name="Alves F.L."/>
            <person name="Kioshima E.S."/>
            <person name="Abadio A.K."/>
            <person name="Fernandes L."/>
            <person name="Derengowski L.S."/>
            <person name="Ferreira K.S."/>
            <person name="Souza R.C."/>
            <person name="Ruiz J.C."/>
            <person name="de Andrade N.C."/>
            <person name="Paes H.C."/>
            <person name="Nicola A.M."/>
            <person name="Albuquerque P."/>
            <person name="Gerber A.L."/>
            <person name="Martins V.P."/>
            <person name="Peconick L.D."/>
            <person name="Neto A.V."/>
            <person name="Chaucanez C.B."/>
            <person name="Silva P.A."/>
            <person name="Cunha O.L."/>
            <person name="de Oliveira F.F."/>
            <person name="dos Santos T.C."/>
            <person name="Barros A.L."/>
            <person name="Soares M.A."/>
            <person name="de Oliveira L.M."/>
            <person name="Marini M.M."/>
            <person name="Villalobos-Duno H."/>
            <person name="Cunha M.M."/>
            <person name="de Hoog S."/>
            <person name="da Silveira J.F."/>
            <person name="Henrissat B."/>
            <person name="Nino-Vega G.A."/>
            <person name="Cisalpino P.S."/>
            <person name="Mora-Montes H.M."/>
            <person name="Almeida S.R."/>
            <person name="Stajich J.E."/>
            <person name="Lopes-Bezerra L.M."/>
            <person name="Vasconcelos A.T."/>
            <person name="Felipe M.S."/>
        </authorList>
    </citation>
    <scope>NUCLEOTIDE SEQUENCE [LARGE SCALE GENOMIC DNA]</scope>
    <source>
        <strain evidence="2 3">5110</strain>
    </source>
</reference>
<feature type="compositionally biased region" description="Acidic residues" evidence="1">
    <location>
        <begin position="398"/>
        <end position="414"/>
    </location>
</feature>
<name>A0A0C2IPA6_9PEZI</name>
<feature type="region of interest" description="Disordered" evidence="1">
    <location>
        <begin position="255"/>
        <end position="320"/>
    </location>
</feature>
<feature type="compositionally biased region" description="Low complexity" evidence="1">
    <location>
        <begin position="432"/>
        <end position="443"/>
    </location>
</feature>
<sequence>MAAFLEDPRLRQRWNQISHNAETVTENAAAGIWTFQHAYVNPCLASVGEAFDSCTAVCLGDRDDRARRQRERARGAHRSRAEYSFDFYDDWYDDYNDDYDGLGGAGASDMDDERAGGGGGGGGGAGASGAGTISSLFGRGFFGSWRGSRSEHWDRLLAGSGSIRNRPHLDGDGDGDAAGDVEGAMAASHGAGGGGGGEIVDQPRRGRGMSYTTRAAWRKPPGGDDPTVIPSSAPLGFLSRLPWKIGGTLRYKPSAANLREHPNSGGPSRDSLRNAMGGRRMGGGADMMRARDENEPLLGGHGDDYDYHQDGTGSRHGPLPWQNELAAADASRQYGTAMSSVPAADGRPATAGGGRGRGPGAGSLAYNDDGTPATRQRSGTTSSGDTSNSIRSRGDLFPSDEEDDEDAVPLDDEFAVALNHVDDRSSGRTRFSSSSSLAAAAAAVEQRKGKTRADTGASATPAAGGPVLVPAAKGVLSRSVSRTTMDSMAAGSSPRSPPSSITKRLGSSASLPLGGDALDERVDEEADATPAVELTAEQLRAEDERAAHEEDEAIAMRREAAARLARERGLAGAETAAAATADTVSDRISGQPTDKATDRPAPTATTPVDGNTTSGPTATPAVSQKVREGGFVPARLPRFD</sequence>
<feature type="compositionally biased region" description="Polar residues" evidence="1">
    <location>
        <begin position="610"/>
        <end position="622"/>
    </location>
</feature>
<feature type="compositionally biased region" description="Low complexity" evidence="1">
    <location>
        <begin position="378"/>
        <end position="389"/>
    </location>
</feature>
<dbReference type="RefSeq" id="XP_040618876.1">
    <property type="nucleotide sequence ID" value="XM_040758693.1"/>
</dbReference>
<feature type="compositionally biased region" description="Basic and acidic residues" evidence="1">
    <location>
        <begin position="539"/>
        <end position="553"/>
    </location>
</feature>
<dbReference type="EMBL" id="AWTV01000008">
    <property type="protein sequence ID" value="KIH90866.1"/>
    <property type="molecule type" value="Genomic_DNA"/>
</dbReference>
<feature type="region of interest" description="Disordered" evidence="1">
    <location>
        <begin position="161"/>
        <end position="230"/>
    </location>
</feature>
<comment type="caution">
    <text evidence="2">The sequence shown here is derived from an EMBL/GenBank/DDBJ whole genome shotgun (WGS) entry which is preliminary data.</text>
</comment>